<dbReference type="EMBL" id="JAUOPG010000011">
    <property type="protein sequence ID" value="MDO6454951.1"/>
    <property type="molecule type" value="Genomic_DNA"/>
</dbReference>
<dbReference type="SFLD" id="SFLDS00003">
    <property type="entry name" value="Haloacid_Dehalogenase"/>
    <property type="match status" value="1"/>
</dbReference>
<dbReference type="SFLD" id="SFLDG01129">
    <property type="entry name" value="C1.5:_HAD__Beta-PGM__Phosphata"/>
    <property type="match status" value="1"/>
</dbReference>
<evidence type="ECO:0000313" key="5">
    <source>
        <dbReference type="Proteomes" id="UP001169862"/>
    </source>
</evidence>
<evidence type="ECO:0000256" key="2">
    <source>
        <dbReference type="ARBA" id="ARBA00022801"/>
    </source>
</evidence>
<dbReference type="CDD" id="cd02588">
    <property type="entry name" value="HAD_L2-DEX"/>
    <property type="match status" value="1"/>
</dbReference>
<dbReference type="InterPro" id="IPR051540">
    <property type="entry name" value="S-2-haloacid_dehalogenase"/>
</dbReference>
<dbReference type="GO" id="GO:0018784">
    <property type="term" value="F:(S)-2-haloacid dehalogenase activity"/>
    <property type="evidence" value="ECO:0007669"/>
    <property type="project" value="UniProtKB-UniRule"/>
</dbReference>
<dbReference type="InterPro" id="IPR006328">
    <property type="entry name" value="2-HAD"/>
</dbReference>
<dbReference type="PRINTS" id="PR00413">
    <property type="entry name" value="HADHALOGNASE"/>
</dbReference>
<dbReference type="InterPro" id="IPR023198">
    <property type="entry name" value="PGP-like_dom2"/>
</dbReference>
<reference evidence="4" key="1">
    <citation type="submission" date="2023-07" db="EMBL/GenBank/DDBJ databases">
        <title>Genome content predicts the carbon catabolic preferences of heterotrophic bacteria.</title>
        <authorList>
            <person name="Gralka M."/>
        </authorList>
    </citation>
    <scope>NUCLEOTIDE SEQUENCE</scope>
    <source>
        <strain evidence="4">I2M16</strain>
    </source>
</reference>
<evidence type="ECO:0000313" key="4">
    <source>
        <dbReference type="EMBL" id="MDO6454951.1"/>
    </source>
</evidence>
<dbReference type="Gene3D" id="3.40.50.1000">
    <property type="entry name" value="HAD superfamily/HAD-like"/>
    <property type="match status" value="1"/>
</dbReference>
<organism evidence="4 5">
    <name type="scientific">Neptunomonas phycophila</name>
    <dbReference type="NCBI Taxonomy" id="1572645"/>
    <lineage>
        <taxon>Bacteria</taxon>
        <taxon>Pseudomonadati</taxon>
        <taxon>Pseudomonadota</taxon>
        <taxon>Gammaproteobacteria</taxon>
        <taxon>Oceanospirillales</taxon>
        <taxon>Oceanospirillaceae</taxon>
        <taxon>Neptunomonas</taxon>
    </lineage>
</organism>
<dbReference type="SUPFAM" id="SSF56784">
    <property type="entry name" value="HAD-like"/>
    <property type="match status" value="1"/>
</dbReference>
<comment type="function">
    <text evidence="3">Catalyzes the hydrolytic dehalogenation of small (S)-2-haloalkanoic acids to yield the corresponding (R)-2-hydroxyalkanoic acids.</text>
</comment>
<dbReference type="RefSeq" id="WP_303496133.1">
    <property type="nucleotide sequence ID" value="NZ_CAXHZV010000008.1"/>
</dbReference>
<dbReference type="InterPro" id="IPR023214">
    <property type="entry name" value="HAD_sf"/>
</dbReference>
<comment type="catalytic activity">
    <reaction evidence="3">
        <text>an (S)-2-haloacid + H2O = a (2R)-2-hydroxycarboxylate + a halide anion + H(+)</text>
        <dbReference type="Rhea" id="RHEA:11192"/>
        <dbReference type="ChEBI" id="CHEBI:15377"/>
        <dbReference type="ChEBI" id="CHEBI:15378"/>
        <dbReference type="ChEBI" id="CHEBI:16042"/>
        <dbReference type="ChEBI" id="CHEBI:58314"/>
        <dbReference type="ChEBI" id="CHEBI:137405"/>
        <dbReference type="EC" id="3.8.1.2"/>
    </reaction>
</comment>
<gene>
    <name evidence="4" type="ORF">Q4490_15380</name>
</gene>
<proteinExistence type="inferred from homology"/>
<evidence type="ECO:0000256" key="3">
    <source>
        <dbReference type="RuleBase" id="RU368077"/>
    </source>
</evidence>
<dbReference type="EC" id="3.8.1.2" evidence="3"/>
<dbReference type="InterPro" id="IPR036412">
    <property type="entry name" value="HAD-like_sf"/>
</dbReference>
<dbReference type="PANTHER" id="PTHR43316:SF3">
    <property type="entry name" value="HALOACID DEHALOGENASE, TYPE II (AFU_ORTHOLOGUE AFUA_2G07750)-RELATED"/>
    <property type="match status" value="1"/>
</dbReference>
<name>A0AAW7XMH0_9GAMM</name>
<protein>
    <recommendedName>
        <fullName evidence="3">(S)-2-haloacid dehalogenase</fullName>
        <ecNumber evidence="3">3.8.1.2</ecNumber>
    </recommendedName>
    <alternativeName>
        <fullName evidence="3">2-haloalkanoic acid dehalogenase</fullName>
    </alternativeName>
    <alternativeName>
        <fullName evidence="3">Halocarboxylic acid halidohydrolase</fullName>
    </alternativeName>
    <alternativeName>
        <fullName evidence="3">L-2-haloacid dehalogenase</fullName>
    </alternativeName>
</protein>
<sequence length="225" mass="25118">MKTTLAFDVYGTLIDTQGVLTQLQAWVGDDANALSLSWRNKQLEYSFRRGLMQDYQPFSVCTRDALNYACSLHKVVLTHEQKEALLQSYLTLPAFDDVAVALDQLSRSGLRLFAFSNGERSAVESLLSHAHIEQYFEGVVSCDDIKTFKPNPAVYKHLTNETHSLTNETWLVSSNPFDVLGAMSSGLKSAWVCRSEASIFDPWGQAPTETIADLLGLTALFDRQQ</sequence>
<dbReference type="NCBIfam" id="TIGR01493">
    <property type="entry name" value="HAD-SF-IA-v2"/>
    <property type="match status" value="1"/>
</dbReference>
<dbReference type="InterPro" id="IPR006439">
    <property type="entry name" value="HAD-SF_hydro_IA"/>
</dbReference>
<dbReference type="Pfam" id="PF13419">
    <property type="entry name" value="HAD_2"/>
    <property type="match status" value="1"/>
</dbReference>
<evidence type="ECO:0000256" key="1">
    <source>
        <dbReference type="ARBA" id="ARBA00008106"/>
    </source>
</evidence>
<dbReference type="PANTHER" id="PTHR43316">
    <property type="entry name" value="HYDROLASE, HALOACID DELAHOGENASE-RELATED"/>
    <property type="match status" value="1"/>
</dbReference>
<comment type="similarity">
    <text evidence="1 3">Belongs to the HAD-like hydrolase superfamily. S-2-haloalkanoic acid dehalogenase family.</text>
</comment>
<accession>A0AAW7XMH0</accession>
<dbReference type="InterPro" id="IPR041492">
    <property type="entry name" value="HAD_2"/>
</dbReference>
<dbReference type="AlphaFoldDB" id="A0AAW7XMH0"/>
<dbReference type="Proteomes" id="UP001169862">
    <property type="component" value="Unassembled WGS sequence"/>
</dbReference>
<keyword evidence="2 3" id="KW-0378">Hydrolase</keyword>
<comment type="caution">
    <text evidence="4">The sequence shown here is derived from an EMBL/GenBank/DDBJ whole genome shotgun (WGS) entry which is preliminary data.</text>
</comment>
<dbReference type="Gene3D" id="1.10.150.240">
    <property type="entry name" value="Putative phosphatase, domain 2"/>
    <property type="match status" value="1"/>
</dbReference>
<dbReference type="NCBIfam" id="TIGR01428">
    <property type="entry name" value="HAD_type_II"/>
    <property type="match status" value="1"/>
</dbReference>